<accession>A0ABY2YS69</accession>
<keyword evidence="1" id="KW-0812">Transmembrane</keyword>
<keyword evidence="3" id="KW-1185">Reference proteome</keyword>
<feature type="transmembrane region" description="Helical" evidence="1">
    <location>
        <begin position="34"/>
        <end position="54"/>
    </location>
</feature>
<name>A0ABY2YS69_9LACO</name>
<dbReference type="RefSeq" id="WP_105988502.1">
    <property type="nucleotide sequence ID" value="NZ_POST01000009.1"/>
</dbReference>
<evidence type="ECO:0000313" key="2">
    <source>
        <dbReference type="EMBL" id="TPR12779.1"/>
    </source>
</evidence>
<keyword evidence="1" id="KW-0472">Membrane</keyword>
<reference evidence="2 3" key="1">
    <citation type="submission" date="2018-08" db="EMBL/GenBank/DDBJ databases">
        <title>Comparative genomics of wild bee and flower associated Lactobacillus reveals potential adaptation to the bee host.</title>
        <authorList>
            <person name="Vuong H.Q."/>
            <person name="Mcfrederick Q.S."/>
        </authorList>
    </citation>
    <scope>NUCLEOTIDE SEQUENCE [LARGE SCALE GENOMIC DNA]</scope>
    <source>
        <strain evidence="2 3">HV_04</strain>
    </source>
</reference>
<organism evidence="2 3">
    <name type="scientific">Apilactobacillus timberlakei</name>
    <dbReference type="NCBI Taxonomy" id="2008380"/>
    <lineage>
        <taxon>Bacteria</taxon>
        <taxon>Bacillati</taxon>
        <taxon>Bacillota</taxon>
        <taxon>Bacilli</taxon>
        <taxon>Lactobacillales</taxon>
        <taxon>Lactobacillaceae</taxon>
        <taxon>Apilactobacillus</taxon>
    </lineage>
</organism>
<sequence>MRKYTLTNLFLTSFLTMTFTQLLSRDLPITDLHWILFFIGTAIIISMMLFRLFMQKKKQRK</sequence>
<dbReference type="Proteomes" id="UP000767392">
    <property type="component" value="Unassembled WGS sequence"/>
</dbReference>
<comment type="caution">
    <text evidence="2">The sequence shown here is derived from an EMBL/GenBank/DDBJ whole genome shotgun (WGS) entry which is preliminary data.</text>
</comment>
<evidence type="ECO:0000256" key="1">
    <source>
        <dbReference type="SAM" id="Phobius"/>
    </source>
</evidence>
<protein>
    <submittedName>
        <fullName evidence="2">Uncharacterized protein</fullName>
    </submittedName>
</protein>
<gene>
    <name evidence="2" type="ORF">DY048_07150</name>
</gene>
<proteinExistence type="predicted"/>
<evidence type="ECO:0000313" key="3">
    <source>
        <dbReference type="Proteomes" id="UP000767392"/>
    </source>
</evidence>
<dbReference type="EMBL" id="QUAM01000006">
    <property type="protein sequence ID" value="TPR12779.1"/>
    <property type="molecule type" value="Genomic_DNA"/>
</dbReference>
<keyword evidence="1" id="KW-1133">Transmembrane helix</keyword>